<dbReference type="PROSITE" id="PS50042">
    <property type="entry name" value="CNMP_BINDING_3"/>
    <property type="match status" value="1"/>
</dbReference>
<keyword evidence="3" id="KW-1185">Reference proteome</keyword>
<dbReference type="EMBL" id="CAJPWZ010001312">
    <property type="protein sequence ID" value="CAG2212753.1"/>
    <property type="molecule type" value="Genomic_DNA"/>
</dbReference>
<dbReference type="AlphaFoldDB" id="A0A8S3RT44"/>
<evidence type="ECO:0000259" key="1">
    <source>
        <dbReference type="PROSITE" id="PS50042"/>
    </source>
</evidence>
<accession>A0A8S3RT44</accession>
<dbReference type="Proteomes" id="UP000683360">
    <property type="component" value="Unassembled WGS sequence"/>
</dbReference>
<dbReference type="InterPro" id="IPR014710">
    <property type="entry name" value="RmlC-like_jellyroll"/>
</dbReference>
<evidence type="ECO:0000313" key="3">
    <source>
        <dbReference type="Proteomes" id="UP000683360"/>
    </source>
</evidence>
<name>A0A8S3RT44_MYTED</name>
<evidence type="ECO:0000313" key="2">
    <source>
        <dbReference type="EMBL" id="CAG2212753.1"/>
    </source>
</evidence>
<feature type="domain" description="Cyclic nucleotide-binding" evidence="1">
    <location>
        <begin position="96"/>
        <end position="157"/>
    </location>
</feature>
<dbReference type="PANTHER" id="PTHR23011:SF44">
    <property type="entry name" value="CYCLIC NUCLEOTIDE-BINDING DOMAIN-CONTAINING PROTEIN"/>
    <property type="match status" value="1"/>
</dbReference>
<sequence length="378" mass="43684">MDPIYQAYLSIDDATDTELHIRILTESKAILTVITAAEDQIEEQIRKSEKDDIISRPDDTKVQLTTKKELHTKSLYHSKEDCSAMKKSCIKHVIHLKDVKSGATFGELALIRDMKRNYTAVCKGDSEFLSLSKSEFNNVLRHQYEENWQQRNTFIRNQQSFEGASIDQMKSVTDMSDMKSFPDNTVIFGDKTQLTEAVYFIRKGKCDMIKKISLLRTQSPYLRPSLFLSDNKKDHSEFLNKPYGKHTRICRTENHMLTVMSLYPGDYFGVGENLQDTYIITNGKVECLVINSAFFAINLMTDQLDEMKNKNEEKIPSNQNLYLKFEANRKWTEYKKSLVENVVSRKRIPNVTTEEDIPKILTMSPSIPADLLWKDKPS</sequence>
<dbReference type="Gene3D" id="2.60.120.10">
    <property type="entry name" value="Jelly Rolls"/>
    <property type="match status" value="2"/>
</dbReference>
<dbReference type="OrthoDB" id="166212at2759"/>
<reference evidence="2" key="1">
    <citation type="submission" date="2021-03" db="EMBL/GenBank/DDBJ databases">
        <authorList>
            <person name="Bekaert M."/>
        </authorList>
    </citation>
    <scope>NUCLEOTIDE SEQUENCE</scope>
</reference>
<dbReference type="Pfam" id="PF00027">
    <property type="entry name" value="cNMP_binding"/>
    <property type="match status" value="1"/>
</dbReference>
<dbReference type="InterPro" id="IPR018490">
    <property type="entry name" value="cNMP-bd_dom_sf"/>
</dbReference>
<protein>
    <recommendedName>
        <fullName evidence="1">Cyclic nucleotide-binding domain-containing protein</fullName>
    </recommendedName>
</protein>
<dbReference type="SUPFAM" id="SSF51206">
    <property type="entry name" value="cAMP-binding domain-like"/>
    <property type="match status" value="2"/>
</dbReference>
<proteinExistence type="predicted"/>
<dbReference type="CDD" id="cd00038">
    <property type="entry name" value="CAP_ED"/>
    <property type="match status" value="1"/>
</dbReference>
<gene>
    <name evidence="2" type="ORF">MEDL_26696</name>
</gene>
<comment type="caution">
    <text evidence="2">The sequence shown here is derived from an EMBL/GenBank/DDBJ whole genome shotgun (WGS) entry which is preliminary data.</text>
</comment>
<dbReference type="InterPro" id="IPR000595">
    <property type="entry name" value="cNMP-bd_dom"/>
</dbReference>
<dbReference type="PANTHER" id="PTHR23011">
    <property type="entry name" value="CYCLIC NUCLEOTIDE-BINDING DOMAIN CONTAINING PROTEIN"/>
    <property type="match status" value="1"/>
</dbReference>
<organism evidence="2 3">
    <name type="scientific">Mytilus edulis</name>
    <name type="common">Blue mussel</name>
    <dbReference type="NCBI Taxonomy" id="6550"/>
    <lineage>
        <taxon>Eukaryota</taxon>
        <taxon>Metazoa</taxon>
        <taxon>Spiralia</taxon>
        <taxon>Lophotrochozoa</taxon>
        <taxon>Mollusca</taxon>
        <taxon>Bivalvia</taxon>
        <taxon>Autobranchia</taxon>
        <taxon>Pteriomorphia</taxon>
        <taxon>Mytilida</taxon>
        <taxon>Mytiloidea</taxon>
        <taxon>Mytilidae</taxon>
        <taxon>Mytilinae</taxon>
        <taxon>Mytilus</taxon>
    </lineage>
</organism>